<reference evidence="2" key="1">
    <citation type="journal article" date="2020" name="Stud. Mycol.">
        <title>101 Dothideomycetes genomes: a test case for predicting lifestyles and emergence of pathogens.</title>
        <authorList>
            <person name="Haridas S."/>
            <person name="Albert R."/>
            <person name="Binder M."/>
            <person name="Bloem J."/>
            <person name="Labutti K."/>
            <person name="Salamov A."/>
            <person name="Andreopoulos B."/>
            <person name="Baker S."/>
            <person name="Barry K."/>
            <person name="Bills G."/>
            <person name="Bluhm B."/>
            <person name="Cannon C."/>
            <person name="Castanera R."/>
            <person name="Culley D."/>
            <person name="Daum C."/>
            <person name="Ezra D."/>
            <person name="Gonzalez J."/>
            <person name="Henrissat B."/>
            <person name="Kuo A."/>
            <person name="Liang C."/>
            <person name="Lipzen A."/>
            <person name="Lutzoni F."/>
            <person name="Magnuson J."/>
            <person name="Mondo S."/>
            <person name="Nolan M."/>
            <person name="Ohm R."/>
            <person name="Pangilinan J."/>
            <person name="Park H.-J."/>
            <person name="Ramirez L."/>
            <person name="Alfaro M."/>
            <person name="Sun H."/>
            <person name="Tritt A."/>
            <person name="Yoshinaga Y."/>
            <person name="Zwiers L.-H."/>
            <person name="Turgeon B."/>
            <person name="Goodwin S."/>
            <person name="Spatafora J."/>
            <person name="Crous P."/>
            <person name="Grigoriev I."/>
        </authorList>
    </citation>
    <scope>NUCLEOTIDE SEQUENCE</scope>
    <source>
        <strain evidence="2">CBS 690.94</strain>
    </source>
</reference>
<evidence type="ECO:0000313" key="2">
    <source>
        <dbReference type="EMBL" id="KAF2440959.1"/>
    </source>
</evidence>
<feature type="region of interest" description="Disordered" evidence="1">
    <location>
        <begin position="1"/>
        <end position="29"/>
    </location>
</feature>
<comment type="caution">
    <text evidence="2">The sequence shown here is derived from an EMBL/GenBank/DDBJ whole genome shotgun (WGS) entry which is preliminary data.</text>
</comment>
<sequence>MALLRSHGIRTGSRPRQVDGAPTPARQQTHDLGITTRRLCCIAGCSWWATRWDQHTYTEQQGIAFRILLKAVPIGMSIDLTPGGNARFREADVPGRSLGRGWSRRQYVGSIREYPRACRVRRVGSMAVSGDKESQRRMAQWRIAMAAMGMHTANFGNLVSA</sequence>
<protein>
    <submittedName>
        <fullName evidence="2">Uncharacterized protein</fullName>
    </submittedName>
</protein>
<accession>A0A9P4U798</accession>
<dbReference type="Proteomes" id="UP000799764">
    <property type="component" value="Unassembled WGS sequence"/>
</dbReference>
<evidence type="ECO:0000256" key="1">
    <source>
        <dbReference type="SAM" id="MobiDB-lite"/>
    </source>
</evidence>
<evidence type="ECO:0000313" key="3">
    <source>
        <dbReference type="Proteomes" id="UP000799764"/>
    </source>
</evidence>
<proteinExistence type="predicted"/>
<keyword evidence="3" id="KW-1185">Reference proteome</keyword>
<organism evidence="2 3">
    <name type="scientific">Karstenula rhodostoma CBS 690.94</name>
    <dbReference type="NCBI Taxonomy" id="1392251"/>
    <lineage>
        <taxon>Eukaryota</taxon>
        <taxon>Fungi</taxon>
        <taxon>Dikarya</taxon>
        <taxon>Ascomycota</taxon>
        <taxon>Pezizomycotina</taxon>
        <taxon>Dothideomycetes</taxon>
        <taxon>Pleosporomycetidae</taxon>
        <taxon>Pleosporales</taxon>
        <taxon>Massarineae</taxon>
        <taxon>Didymosphaeriaceae</taxon>
        <taxon>Karstenula</taxon>
    </lineage>
</organism>
<dbReference type="AlphaFoldDB" id="A0A9P4U798"/>
<name>A0A9P4U798_9PLEO</name>
<gene>
    <name evidence="2" type="ORF">P171DRAFT_86149</name>
</gene>
<dbReference type="EMBL" id="MU001506">
    <property type="protein sequence ID" value="KAF2440959.1"/>
    <property type="molecule type" value="Genomic_DNA"/>
</dbReference>